<feature type="region of interest" description="Disordered" evidence="1">
    <location>
        <begin position="82"/>
        <end position="102"/>
    </location>
</feature>
<evidence type="ECO:0000256" key="1">
    <source>
        <dbReference type="SAM" id="MobiDB-lite"/>
    </source>
</evidence>
<evidence type="ECO:0000313" key="2">
    <source>
        <dbReference type="EMBL" id="KAF4473659.1"/>
    </source>
</evidence>
<dbReference type="GeneID" id="43612356"/>
<dbReference type="AlphaFoldDB" id="A0A7J6IC00"/>
<gene>
    <name evidence="2" type="ORF">CGGC5_v017297</name>
</gene>
<comment type="caution">
    <text evidence="2">The sequence shown here is derived from an EMBL/GenBank/DDBJ whole genome shotgun (WGS) entry which is preliminary data.</text>
</comment>
<sequence>MHCIIPFGNLKHPSGSRRLPPSLRLRDWHLLCRDPSRATPTPHPECFTLRSTICLRRRLRSRHDPVGDAGGCDIGLGFESAAKSNRPRHLTSDTPPDLALRLHHPDFQLKSCSS</sequence>
<reference evidence="2 3" key="1">
    <citation type="submission" date="2012-08" db="EMBL/GenBank/DDBJ databases">
        <authorList>
            <person name="Gan P.H.P."/>
            <person name="Ikeda K."/>
            <person name="Irieda H."/>
            <person name="Narusaka M."/>
            <person name="O'Connell R.J."/>
            <person name="Narusaka Y."/>
            <person name="Takano Y."/>
            <person name="Kubo Y."/>
            <person name="Shirasu K."/>
        </authorList>
    </citation>
    <scope>NUCLEOTIDE SEQUENCE [LARGE SCALE GENOMIC DNA]</scope>
    <source>
        <strain evidence="2 3">Nara gc5</strain>
    </source>
</reference>
<dbReference type="RefSeq" id="XP_031875455.1">
    <property type="nucleotide sequence ID" value="XM_032028252.1"/>
</dbReference>
<organism evidence="2 3">
    <name type="scientific">Colletotrichum fructicola (strain Nara gc5)</name>
    <name type="common">Anthracnose fungus</name>
    <name type="synonym">Colletotrichum gloeosporioides (strain Nara gc5)</name>
    <dbReference type="NCBI Taxonomy" id="1213859"/>
    <lineage>
        <taxon>Eukaryota</taxon>
        <taxon>Fungi</taxon>
        <taxon>Dikarya</taxon>
        <taxon>Ascomycota</taxon>
        <taxon>Pezizomycotina</taxon>
        <taxon>Sordariomycetes</taxon>
        <taxon>Hypocreomycetidae</taxon>
        <taxon>Glomerellales</taxon>
        <taxon>Glomerellaceae</taxon>
        <taxon>Colletotrichum</taxon>
        <taxon>Colletotrichum gloeosporioides species complex</taxon>
    </lineage>
</organism>
<reference evidence="2 3" key="2">
    <citation type="submission" date="2020-04" db="EMBL/GenBank/DDBJ databases">
        <title>Genome sequencing and assembly of multiple isolates from the Colletotrichum gloeosporioides species complex.</title>
        <authorList>
            <person name="Gan P."/>
            <person name="Shirasu K."/>
        </authorList>
    </citation>
    <scope>NUCLEOTIDE SEQUENCE [LARGE SCALE GENOMIC DNA]</scope>
    <source>
        <strain evidence="2 3">Nara gc5</strain>
    </source>
</reference>
<accession>A0A7J6IC00</accession>
<evidence type="ECO:0000313" key="3">
    <source>
        <dbReference type="Proteomes" id="UP000011096"/>
    </source>
</evidence>
<dbReference type="InParanoid" id="A0A7J6IC00"/>
<protein>
    <submittedName>
        <fullName evidence="2">Uncharacterized protein</fullName>
    </submittedName>
</protein>
<dbReference type="Proteomes" id="UP000011096">
    <property type="component" value="Unassembled WGS sequence"/>
</dbReference>
<name>A0A7J6IC00_COLFN</name>
<keyword evidence="3" id="KW-1185">Reference proteome</keyword>
<proteinExistence type="predicted"/>
<dbReference type="EMBL" id="ANPB02000012">
    <property type="protein sequence ID" value="KAF4473659.1"/>
    <property type="molecule type" value="Genomic_DNA"/>
</dbReference>